<feature type="domain" description="NrS-1 polymerase-like helicase" evidence="2">
    <location>
        <begin position="484"/>
        <end position="592"/>
    </location>
</feature>
<dbReference type="InterPro" id="IPR014819">
    <property type="entry name" value="PriCT_2"/>
</dbReference>
<dbReference type="Gene3D" id="3.40.50.300">
    <property type="entry name" value="P-loop containing nucleotide triphosphate hydrolases"/>
    <property type="match status" value="1"/>
</dbReference>
<evidence type="ECO:0000259" key="3">
    <source>
        <dbReference type="Pfam" id="PF22548"/>
    </source>
</evidence>
<dbReference type="OrthoDB" id="8215052at2"/>
<organism evidence="4 5">
    <name type="scientific">Roseovarius marisflavi</name>
    <dbReference type="NCBI Taxonomy" id="1054996"/>
    <lineage>
        <taxon>Bacteria</taxon>
        <taxon>Pseudomonadati</taxon>
        <taxon>Pseudomonadota</taxon>
        <taxon>Alphaproteobacteria</taxon>
        <taxon>Rhodobacterales</taxon>
        <taxon>Roseobacteraceae</taxon>
        <taxon>Roseovarius</taxon>
    </lineage>
</organism>
<accession>A0A1M7CM57</accession>
<dbReference type="InterPro" id="IPR054347">
    <property type="entry name" value="TOTE_primase"/>
</dbReference>
<evidence type="ECO:0000313" key="4">
    <source>
        <dbReference type="EMBL" id="SHL68336.1"/>
    </source>
</evidence>
<evidence type="ECO:0000259" key="1">
    <source>
        <dbReference type="Pfam" id="PF08707"/>
    </source>
</evidence>
<sequence length="797" mass="88905">MSDKEYLTERRLDLVTGIASKVRQDAYAAYQKTGKQKYRLVGEPVTPEIVVGHLTGAQPIACYAVFDDQTYTAVLDFDDHDKTLSWDAMVGAAQPIIQELQRLGFKPLCCRSGGGAGLHIWLIWSDPQPAKLVKQFLRKLIEEQGFKHGGGGVQAAEIEVFPKNDHVKEGSYGNAVALPYSRKSVPLDEALQPLDWPDFMPPDLEDLLCPDVASVYTPQRSSTPAPSLIRAQKTAYAVGGDVLPGDEEEVKAALKFVEADDYETWVIFSLALKYSFGDEAFDIWDVWSSTSAKYEGSAVCREVWDSLNPNGDVTIGTIFHAAKQRGWNGPSNAVVRDMNARFGIWTHGSSTRIIVKQPVGGEVLTCLGKGAFLDRLKPEKFPERDANGNVSWRYKAPYWLDHHLAAHYHEVAFDPGKPPGHNGNSWNMWQGFPVEPKPGDWSRLQHHILVNICGGNEEYNAWMMNWMALGVQRPDVVIGTAPVLKGAPGTGKGVLANAYGHLWGAHYVSITKDDHVSGRFNQHLEARRLVYVDEAMFGGDRKNAGVIKTMLTEPRIMIERKGVDPVWLDNHMIFIVTSNEKSVVPADIGDRRWQVIEVADTHREDRTYFGSIAAQMRSGGYEAMMHDLLQRDISVGPDPQVTIRTPELFDQIIQAQGPTERYLYEVLDAGYLPQPDAPGNGPGITTISAMYDDMKRSQPSAQYTLQTLFGRTISKVFSGVAKVQSGNFIIGRDAMGQLITKRSMRYRFPPLHQCRRSFEVYIGQEIPWSNEVSEWQGDIDPGYDYSPTKDGDPEPPF</sequence>
<proteinExistence type="predicted"/>
<dbReference type="InterPro" id="IPR045455">
    <property type="entry name" value="NrS-1_pol-like_helicase"/>
</dbReference>
<gene>
    <name evidence="4" type="ORF">SAMN05444414_12735</name>
</gene>
<feature type="domain" description="Primase C-terminal 2" evidence="1">
    <location>
        <begin position="253"/>
        <end position="322"/>
    </location>
</feature>
<dbReference type="EMBL" id="FRBN01000027">
    <property type="protein sequence ID" value="SHL68336.1"/>
    <property type="molecule type" value="Genomic_DNA"/>
</dbReference>
<name>A0A1M7CM57_9RHOB</name>
<dbReference type="STRING" id="1054996.SAMN05444414_12735"/>
<dbReference type="InterPro" id="IPR027417">
    <property type="entry name" value="P-loop_NTPase"/>
</dbReference>
<dbReference type="SUPFAM" id="SSF52540">
    <property type="entry name" value="P-loop containing nucleoside triphosphate hydrolases"/>
    <property type="match status" value="1"/>
</dbReference>
<dbReference type="RefSeq" id="WP_073200173.1">
    <property type="nucleotide sequence ID" value="NZ_FRBN01000027.1"/>
</dbReference>
<dbReference type="AlphaFoldDB" id="A0A1M7CM57"/>
<feature type="domain" description="TOTE conflict system primase" evidence="3">
    <location>
        <begin position="43"/>
        <end position="184"/>
    </location>
</feature>
<reference evidence="5" key="1">
    <citation type="submission" date="2016-11" db="EMBL/GenBank/DDBJ databases">
        <authorList>
            <person name="Varghese N."/>
            <person name="Submissions S."/>
        </authorList>
    </citation>
    <scope>NUCLEOTIDE SEQUENCE [LARGE SCALE GENOMIC DNA]</scope>
    <source>
        <strain evidence="5">DSM 29327</strain>
    </source>
</reference>
<dbReference type="Pfam" id="PF08707">
    <property type="entry name" value="PriCT_2"/>
    <property type="match status" value="1"/>
</dbReference>
<dbReference type="CDD" id="cd00525">
    <property type="entry name" value="AE_Prim_S_like"/>
    <property type="match status" value="1"/>
</dbReference>
<protein>
    <submittedName>
        <fullName evidence="4">Primase C terminal 2 (PriCT-2)</fullName>
    </submittedName>
</protein>
<evidence type="ECO:0000313" key="5">
    <source>
        <dbReference type="Proteomes" id="UP000184191"/>
    </source>
</evidence>
<evidence type="ECO:0000259" key="2">
    <source>
        <dbReference type="Pfam" id="PF19263"/>
    </source>
</evidence>
<keyword evidence="5" id="KW-1185">Reference proteome</keyword>
<dbReference type="Pfam" id="PF19263">
    <property type="entry name" value="DUF5906"/>
    <property type="match status" value="1"/>
</dbReference>
<dbReference type="Pfam" id="PF22548">
    <property type="entry name" value="AEP-TOTE"/>
    <property type="match status" value="1"/>
</dbReference>
<dbReference type="GO" id="GO:0016817">
    <property type="term" value="F:hydrolase activity, acting on acid anhydrides"/>
    <property type="evidence" value="ECO:0007669"/>
    <property type="project" value="InterPro"/>
</dbReference>
<dbReference type="Proteomes" id="UP000184191">
    <property type="component" value="Unassembled WGS sequence"/>
</dbReference>